<dbReference type="SMART" id="SM00355">
    <property type="entry name" value="ZnF_C2H2"/>
    <property type="match status" value="7"/>
</dbReference>
<keyword evidence="1" id="KW-0479">Metal-binding</keyword>
<evidence type="ECO:0000256" key="1">
    <source>
        <dbReference type="ARBA" id="ARBA00022723"/>
    </source>
</evidence>
<dbReference type="Pfam" id="PF13894">
    <property type="entry name" value="zf-C2H2_4"/>
    <property type="match status" value="1"/>
</dbReference>
<dbReference type="PROSITE" id="PS00028">
    <property type="entry name" value="ZINC_FINGER_C2H2_1"/>
    <property type="match status" value="4"/>
</dbReference>
<feature type="compositionally biased region" description="Basic and acidic residues" evidence="5">
    <location>
        <begin position="511"/>
        <end position="526"/>
    </location>
</feature>
<dbReference type="Proteomes" id="UP000887568">
    <property type="component" value="Unplaced"/>
</dbReference>
<dbReference type="FunFam" id="3.30.160.60:FF:000446">
    <property type="entry name" value="Zinc finger protein"/>
    <property type="match status" value="1"/>
</dbReference>
<feature type="domain" description="C2H2-type" evidence="6">
    <location>
        <begin position="256"/>
        <end position="284"/>
    </location>
</feature>
<organism evidence="7 8">
    <name type="scientific">Patiria miniata</name>
    <name type="common">Bat star</name>
    <name type="synonym">Asterina miniata</name>
    <dbReference type="NCBI Taxonomy" id="46514"/>
    <lineage>
        <taxon>Eukaryota</taxon>
        <taxon>Metazoa</taxon>
        <taxon>Echinodermata</taxon>
        <taxon>Eleutherozoa</taxon>
        <taxon>Asterozoa</taxon>
        <taxon>Asteroidea</taxon>
        <taxon>Valvatacea</taxon>
        <taxon>Valvatida</taxon>
        <taxon>Asterinidae</taxon>
        <taxon>Patiria</taxon>
    </lineage>
</organism>
<dbReference type="OMA" id="NTRMMPS"/>
<keyword evidence="2 4" id="KW-0863">Zinc-finger</keyword>
<dbReference type="InterPro" id="IPR013087">
    <property type="entry name" value="Znf_C2H2_type"/>
</dbReference>
<evidence type="ECO:0000313" key="7">
    <source>
        <dbReference type="EnsemblMetazoa" id="XP_038045279.1"/>
    </source>
</evidence>
<proteinExistence type="predicted"/>
<protein>
    <recommendedName>
        <fullName evidence="6">C2H2-type domain-containing protein</fullName>
    </recommendedName>
</protein>
<feature type="domain" description="C2H2-type" evidence="6">
    <location>
        <begin position="289"/>
        <end position="311"/>
    </location>
</feature>
<dbReference type="GO" id="GO:0008270">
    <property type="term" value="F:zinc ion binding"/>
    <property type="evidence" value="ECO:0007669"/>
    <property type="project" value="UniProtKB-KW"/>
</dbReference>
<dbReference type="GO" id="GO:0005634">
    <property type="term" value="C:nucleus"/>
    <property type="evidence" value="ECO:0007669"/>
    <property type="project" value="InterPro"/>
</dbReference>
<name>A0A913Z018_PATMI</name>
<dbReference type="GO" id="GO:0003700">
    <property type="term" value="F:DNA-binding transcription factor activity"/>
    <property type="evidence" value="ECO:0007669"/>
    <property type="project" value="InterPro"/>
</dbReference>
<feature type="compositionally biased region" description="Low complexity" evidence="5">
    <location>
        <begin position="400"/>
        <end position="412"/>
    </location>
</feature>
<sequence>MHCHGCRCHAYNALLSSRHFNHFKVLTRCFNCTTCASKMCSKNTFFLNFFPHCRGFLDSSWVKSQGGVKMDVFGGRKMQRDAAEVPSSEECSAVRVKQEPGEGTSRQSSSESGKATSSTSCPPDDTTVISDAEDSDRDPEREDELGVNGDESPTMSDDQGDISLGCHDGPLNIQAQGDSPMQPESHMAYASQVQREDSAGSGYGFTSSTETEFAGSEEQGQDREFRDFICRLCKRTFSKKQSLRRHMNLHSGHRPFQCPFCEYRSSRKDHLQLHMRTRHDPGQSKHYVYKCPICGNSFPSQKRVLTHLKSHQTVHRCEQCDYGFPSLLAYENHKKMKHATVSCPPTTEPSSFTCPTCKYECVSAEDYNNHLQSQRHRDMITASVRVPQIHVQRRLQMGGSSASASSMESASSLERETSFESVQSGRSMPPSGLVSMPSISAEVPCTGTVPLSLVKVPTITVSPNHQRREESYEHSPSRDDNSPSQRQCIPQGRGGSANLPVISHIVSLHQNGKESATRRSPLRESRSTSGSAPKSYESYESGKSSSSFESPGFLLPKASAVSPQRSSRTPSPQGTPLLMIGGMHGRPDDSPHKRRCLSHTGSSSLESQPSSELMAGVWGSQPTPVICRDNSTQDDVWRCEFCHIIFPDNIMYAIHMGCHDLRNPLQCNICAFQCQDRYEFTSHIARGLHSKSPSGRASQY</sequence>
<dbReference type="SUPFAM" id="SSF57667">
    <property type="entry name" value="beta-beta-alpha zinc fingers"/>
    <property type="match status" value="3"/>
</dbReference>
<dbReference type="InterPro" id="IPR028440">
    <property type="entry name" value="TRPS1"/>
</dbReference>
<dbReference type="PANTHER" id="PTHR47034:SF1">
    <property type="entry name" value="ZINC FINGER TRANSCRIPTION FACTOR TRPS1"/>
    <property type="match status" value="1"/>
</dbReference>
<accession>A0A913Z018</accession>
<evidence type="ECO:0000313" key="8">
    <source>
        <dbReference type="Proteomes" id="UP000887568"/>
    </source>
</evidence>
<feature type="compositionally biased region" description="Low complexity" evidence="5">
    <location>
        <begin position="602"/>
        <end position="613"/>
    </location>
</feature>
<feature type="region of interest" description="Disordered" evidence="5">
    <location>
        <begin position="394"/>
        <end position="435"/>
    </location>
</feature>
<dbReference type="Gene3D" id="3.30.160.60">
    <property type="entry name" value="Classic Zinc Finger"/>
    <property type="match status" value="3"/>
</dbReference>
<dbReference type="OrthoDB" id="5576026at2759"/>
<dbReference type="GeneID" id="119719874"/>
<evidence type="ECO:0000256" key="3">
    <source>
        <dbReference type="ARBA" id="ARBA00022833"/>
    </source>
</evidence>
<feature type="compositionally biased region" description="Acidic residues" evidence="5">
    <location>
        <begin position="131"/>
        <end position="145"/>
    </location>
</feature>
<dbReference type="PROSITE" id="PS50157">
    <property type="entry name" value="ZINC_FINGER_C2H2_2"/>
    <property type="match status" value="3"/>
</dbReference>
<dbReference type="AlphaFoldDB" id="A0A913Z018"/>
<feature type="compositionally biased region" description="Basic and acidic residues" evidence="5">
    <location>
        <begin position="466"/>
        <end position="481"/>
    </location>
</feature>
<feature type="compositionally biased region" description="Low complexity" evidence="5">
    <location>
        <begin position="108"/>
        <end position="127"/>
    </location>
</feature>
<dbReference type="InterPro" id="IPR036236">
    <property type="entry name" value="Znf_C2H2_sf"/>
</dbReference>
<dbReference type="GO" id="GO:0000977">
    <property type="term" value="F:RNA polymerase II transcription regulatory region sequence-specific DNA binding"/>
    <property type="evidence" value="ECO:0007669"/>
    <property type="project" value="TreeGrafter"/>
</dbReference>
<dbReference type="Pfam" id="PF13912">
    <property type="entry name" value="zf-C2H2_6"/>
    <property type="match status" value="1"/>
</dbReference>
<evidence type="ECO:0000256" key="5">
    <source>
        <dbReference type="SAM" id="MobiDB-lite"/>
    </source>
</evidence>
<feature type="compositionally biased region" description="Low complexity" evidence="5">
    <location>
        <begin position="562"/>
        <end position="572"/>
    </location>
</feature>
<keyword evidence="3" id="KW-0862">Zinc</keyword>
<dbReference type="PANTHER" id="PTHR47034">
    <property type="entry name" value="ZINC FINGER TRANSCRIPTION FACTOR TRPS1"/>
    <property type="match status" value="1"/>
</dbReference>
<dbReference type="Pfam" id="PF13909">
    <property type="entry name" value="zf-H2C2_5"/>
    <property type="match status" value="1"/>
</dbReference>
<dbReference type="EnsemblMetazoa" id="XM_038189351.1">
    <property type="protein sequence ID" value="XP_038045279.1"/>
    <property type="gene ID" value="LOC119719874"/>
</dbReference>
<evidence type="ECO:0000256" key="2">
    <source>
        <dbReference type="ARBA" id="ARBA00022771"/>
    </source>
</evidence>
<feature type="compositionally biased region" description="Low complexity" evidence="5">
    <location>
        <begin position="533"/>
        <end position="553"/>
    </location>
</feature>
<feature type="domain" description="C2H2-type" evidence="6">
    <location>
        <begin position="228"/>
        <end position="255"/>
    </location>
</feature>
<evidence type="ECO:0000256" key="4">
    <source>
        <dbReference type="PROSITE-ProRule" id="PRU00042"/>
    </source>
</evidence>
<evidence type="ECO:0000259" key="6">
    <source>
        <dbReference type="PROSITE" id="PS50157"/>
    </source>
</evidence>
<keyword evidence="8" id="KW-1185">Reference proteome</keyword>
<feature type="region of interest" description="Disordered" evidence="5">
    <location>
        <begin position="81"/>
        <end position="219"/>
    </location>
</feature>
<dbReference type="GO" id="GO:0006357">
    <property type="term" value="P:regulation of transcription by RNA polymerase II"/>
    <property type="evidence" value="ECO:0007669"/>
    <property type="project" value="TreeGrafter"/>
</dbReference>
<dbReference type="RefSeq" id="XP_038045279.1">
    <property type="nucleotide sequence ID" value="XM_038189351.1"/>
</dbReference>
<feature type="region of interest" description="Disordered" evidence="5">
    <location>
        <begin position="460"/>
        <end position="615"/>
    </location>
</feature>
<dbReference type="Pfam" id="PF12874">
    <property type="entry name" value="zf-met"/>
    <property type="match status" value="1"/>
</dbReference>
<reference evidence="7" key="1">
    <citation type="submission" date="2022-11" db="UniProtKB">
        <authorList>
            <consortium name="EnsemblMetazoa"/>
        </authorList>
    </citation>
    <scope>IDENTIFICATION</scope>
</reference>